<proteinExistence type="predicted"/>
<dbReference type="Proteomes" id="UP000075041">
    <property type="component" value="Unassembled WGS sequence"/>
</dbReference>
<dbReference type="EMBL" id="FIFJ01000001">
    <property type="protein sequence ID" value="CYT64693.1"/>
    <property type="molecule type" value="Genomic_DNA"/>
</dbReference>
<dbReference type="AlphaFoldDB" id="A0A116PVD7"/>
<evidence type="ECO:0000313" key="1">
    <source>
        <dbReference type="EMBL" id="CYT64693.1"/>
    </source>
</evidence>
<evidence type="ECO:0000313" key="2">
    <source>
        <dbReference type="Proteomes" id="UP000075041"/>
    </source>
</evidence>
<reference evidence="1 2" key="1">
    <citation type="submission" date="2016-02" db="EMBL/GenBank/DDBJ databases">
        <authorList>
            <consortium name="Pathogen Informatics"/>
        </authorList>
    </citation>
    <scope>NUCLEOTIDE SEQUENCE [LARGE SCALE GENOMIC DNA]</scope>
    <source>
        <strain evidence="1 2">LOLA-SS005</strain>
    </source>
</reference>
<name>A0A116PVD7_STRSU</name>
<comment type="caution">
    <text evidence="1">The sequence shown here is derived from an EMBL/GenBank/DDBJ whole genome shotgun (WGS) entry which is preliminary data.</text>
</comment>
<gene>
    <name evidence="1" type="ORF">ERS132356_00090</name>
</gene>
<organism evidence="1 2">
    <name type="scientific">Streptococcus suis</name>
    <dbReference type="NCBI Taxonomy" id="1307"/>
    <lineage>
        <taxon>Bacteria</taxon>
        <taxon>Bacillati</taxon>
        <taxon>Bacillota</taxon>
        <taxon>Bacilli</taxon>
        <taxon>Lactobacillales</taxon>
        <taxon>Streptococcaceae</taxon>
        <taxon>Streptococcus</taxon>
    </lineage>
</organism>
<accession>A0A116PVD7</accession>
<protein>
    <submittedName>
        <fullName evidence="1">Uncharacterized protein</fullName>
    </submittedName>
</protein>
<sequence>MMRQLGQLESGADMQDNYTTVEISVEEYIQLRNKVNDLQTENRFLKTIVDSIKVVMKNSGMVR</sequence>